<keyword evidence="1" id="KW-0732">Signal</keyword>
<dbReference type="InterPro" id="IPR043504">
    <property type="entry name" value="Peptidase_S1_PA_chymotrypsin"/>
</dbReference>
<reference evidence="3" key="1">
    <citation type="submission" date="2015-12" db="EMBL/GenBank/DDBJ databases">
        <title>De novo transcriptome assembly of four potential Pierce s Disease insect vectors from Arizona vineyards.</title>
        <authorList>
            <person name="Tassone E.E."/>
        </authorList>
    </citation>
    <scope>NUCLEOTIDE SEQUENCE</scope>
</reference>
<dbReference type="EMBL" id="GEDC01003283">
    <property type="protein sequence ID" value="JAS34015.1"/>
    <property type="molecule type" value="Transcribed_RNA"/>
</dbReference>
<dbReference type="GO" id="GO:0006508">
    <property type="term" value="P:proteolysis"/>
    <property type="evidence" value="ECO:0007669"/>
    <property type="project" value="InterPro"/>
</dbReference>
<dbReference type="GO" id="GO:0004252">
    <property type="term" value="F:serine-type endopeptidase activity"/>
    <property type="evidence" value="ECO:0007669"/>
    <property type="project" value="InterPro"/>
</dbReference>
<sequence length="307" mass="35238">MKFIVIFWYYVLAVMGDAEVTLAEYPFIVLIKLTSGGNTTLITGSLISLKAVLSASQDLFNLRNKYLEPGTVKVYANISTYEDLSSAHVRDVSIIKTEPSQRADDYYPLLVMLLLSEPFIKVSNQIETIQINKGRLDWTCVLVGWGYDSLYSNVFVPQAWYKKSIPYTAKQCESQFVLAEFDSQMCIKTSTRTNWTATIGSPLLCGGALTGLKYLDTYFTDGTFRVSVFVRLRNYLFWIEWNTPDLPPVVSVNSGIEDDDEDYKERYKFEPSQPYLKDDEESYASKANPSTFFIYINIFMFNIIYYR</sequence>
<dbReference type="InterPro" id="IPR001254">
    <property type="entry name" value="Trypsin_dom"/>
</dbReference>
<evidence type="ECO:0000259" key="2">
    <source>
        <dbReference type="PROSITE" id="PS50240"/>
    </source>
</evidence>
<proteinExistence type="predicted"/>
<evidence type="ECO:0000313" key="3">
    <source>
        <dbReference type="EMBL" id="JAS34015.1"/>
    </source>
</evidence>
<feature type="signal peptide" evidence="1">
    <location>
        <begin position="1"/>
        <end position="23"/>
    </location>
</feature>
<dbReference type="PROSITE" id="PS50240">
    <property type="entry name" value="TRYPSIN_DOM"/>
    <property type="match status" value="1"/>
</dbReference>
<dbReference type="AlphaFoldDB" id="A0A1B6E7Y4"/>
<dbReference type="SUPFAM" id="SSF50494">
    <property type="entry name" value="Trypsin-like serine proteases"/>
    <property type="match status" value="1"/>
</dbReference>
<evidence type="ECO:0000256" key="1">
    <source>
        <dbReference type="SAM" id="SignalP"/>
    </source>
</evidence>
<accession>A0A1B6E7Y4</accession>
<name>A0A1B6E7Y4_9HEMI</name>
<feature type="domain" description="Peptidase S1" evidence="2">
    <location>
        <begin position="14"/>
        <end position="244"/>
    </location>
</feature>
<dbReference type="InterPro" id="IPR009003">
    <property type="entry name" value="Peptidase_S1_PA"/>
</dbReference>
<feature type="chain" id="PRO_5008581867" description="Peptidase S1 domain-containing protein" evidence="1">
    <location>
        <begin position="24"/>
        <end position="307"/>
    </location>
</feature>
<gene>
    <name evidence="3" type="ORF">g.20</name>
</gene>
<organism evidence="3">
    <name type="scientific">Clastoptera arizonana</name>
    <name type="common">Arizona spittle bug</name>
    <dbReference type="NCBI Taxonomy" id="38151"/>
    <lineage>
        <taxon>Eukaryota</taxon>
        <taxon>Metazoa</taxon>
        <taxon>Ecdysozoa</taxon>
        <taxon>Arthropoda</taxon>
        <taxon>Hexapoda</taxon>
        <taxon>Insecta</taxon>
        <taxon>Pterygota</taxon>
        <taxon>Neoptera</taxon>
        <taxon>Paraneoptera</taxon>
        <taxon>Hemiptera</taxon>
        <taxon>Auchenorrhyncha</taxon>
        <taxon>Cercopoidea</taxon>
        <taxon>Clastopteridae</taxon>
        <taxon>Clastoptera</taxon>
    </lineage>
</organism>
<dbReference type="Pfam" id="PF00089">
    <property type="entry name" value="Trypsin"/>
    <property type="match status" value="1"/>
</dbReference>
<dbReference type="Gene3D" id="2.40.10.10">
    <property type="entry name" value="Trypsin-like serine proteases"/>
    <property type="match status" value="1"/>
</dbReference>
<protein>
    <recommendedName>
        <fullName evidence="2">Peptidase S1 domain-containing protein</fullName>
    </recommendedName>
</protein>